<dbReference type="SMART" id="SM00177">
    <property type="entry name" value="ARF"/>
    <property type="match status" value="1"/>
</dbReference>
<reference evidence="6" key="1">
    <citation type="submission" date="2021-09" db="EMBL/GenBank/DDBJ databases">
        <authorList>
            <consortium name="AG Swart"/>
            <person name="Singh M."/>
            <person name="Singh A."/>
            <person name="Seah K."/>
            <person name="Emmerich C."/>
        </authorList>
    </citation>
    <scope>NUCLEOTIDE SEQUENCE</scope>
    <source>
        <strain evidence="6">ATCC30299</strain>
    </source>
</reference>
<protein>
    <recommendedName>
        <fullName evidence="8">ADP-ribosylation factor-like protein</fullName>
    </recommendedName>
</protein>
<dbReference type="InterPro" id="IPR027417">
    <property type="entry name" value="P-loop_NTPase"/>
</dbReference>
<evidence type="ECO:0000313" key="7">
    <source>
        <dbReference type="Proteomes" id="UP001162131"/>
    </source>
</evidence>
<dbReference type="GO" id="GO:0043001">
    <property type="term" value="P:Golgi to plasma membrane protein transport"/>
    <property type="evidence" value="ECO:0007669"/>
    <property type="project" value="TreeGrafter"/>
</dbReference>
<dbReference type="PRINTS" id="PR00328">
    <property type="entry name" value="SAR1GTPBP"/>
</dbReference>
<gene>
    <name evidence="6" type="ORF">BSTOLATCC_MIC11789</name>
</gene>
<dbReference type="NCBIfam" id="TIGR00231">
    <property type="entry name" value="small_GTP"/>
    <property type="match status" value="1"/>
</dbReference>
<comment type="similarity">
    <text evidence="5">Belongs to the small GTPase superfamily. Arf family.</text>
</comment>
<organism evidence="6 7">
    <name type="scientific">Blepharisma stoltei</name>
    <dbReference type="NCBI Taxonomy" id="1481888"/>
    <lineage>
        <taxon>Eukaryota</taxon>
        <taxon>Sar</taxon>
        <taxon>Alveolata</taxon>
        <taxon>Ciliophora</taxon>
        <taxon>Postciliodesmatophora</taxon>
        <taxon>Heterotrichea</taxon>
        <taxon>Heterotrichida</taxon>
        <taxon>Blepharismidae</taxon>
        <taxon>Blepharisma</taxon>
    </lineage>
</organism>
<dbReference type="InterPro" id="IPR006689">
    <property type="entry name" value="Small_GTPase_ARF/SAR"/>
</dbReference>
<dbReference type="GO" id="GO:0034067">
    <property type="term" value="P:protein localization to Golgi apparatus"/>
    <property type="evidence" value="ECO:0007669"/>
    <property type="project" value="TreeGrafter"/>
</dbReference>
<proteinExistence type="inferred from homology"/>
<feature type="binding site" evidence="4">
    <location>
        <position position="54"/>
    </location>
    <ligand>
        <name>Mg(2+)</name>
        <dbReference type="ChEBI" id="CHEBI:18420"/>
    </ligand>
</feature>
<feature type="binding site" evidence="3">
    <location>
        <begin position="132"/>
        <end position="135"/>
    </location>
    <ligand>
        <name>GTP</name>
        <dbReference type="ChEBI" id="CHEBI:37565"/>
    </ligand>
</feature>
<evidence type="ECO:0000313" key="6">
    <source>
        <dbReference type="EMBL" id="CAG9314794.1"/>
    </source>
</evidence>
<dbReference type="PANTHER" id="PTHR45909:SF1">
    <property type="entry name" value="ADP-RIBOSYLATION FACTOR-RELATED PROTEIN 1"/>
    <property type="match status" value="1"/>
</dbReference>
<keyword evidence="4" id="KW-0460">Magnesium</keyword>
<name>A0AAU9IH67_9CILI</name>
<dbReference type="GO" id="GO:0003924">
    <property type="term" value="F:GTPase activity"/>
    <property type="evidence" value="ECO:0007669"/>
    <property type="project" value="InterPro"/>
</dbReference>
<dbReference type="GO" id="GO:0046872">
    <property type="term" value="F:metal ion binding"/>
    <property type="evidence" value="ECO:0007669"/>
    <property type="project" value="UniProtKB-KW"/>
</dbReference>
<dbReference type="EMBL" id="CAJZBQ010000012">
    <property type="protein sequence ID" value="CAG9314794.1"/>
    <property type="molecule type" value="Genomic_DNA"/>
</dbReference>
<feature type="binding site" evidence="3">
    <location>
        <begin position="24"/>
        <end position="31"/>
    </location>
    <ligand>
        <name>GTP</name>
        <dbReference type="ChEBI" id="CHEBI:37565"/>
    </ligand>
</feature>
<sequence>MFSLIKGTLSWCFAKKVVRVLLLGLDNSGKTTFLEQIKKLFGQRSMPIHKIPPTVGLNIAKLTHNNIQVLIWDLGGKEGIRQIWNHYYSEAQALIFMIDGCDRNRFQELNEVLKQTLAESQLKGVPLAIIINKHDQDSCASIGFIREMFETDTIEGRSVEIMYGSSYTQEGIEKVINWILSVA</sequence>
<dbReference type="Gene3D" id="3.40.50.300">
    <property type="entry name" value="P-loop containing nucleotide triphosphate hydrolases"/>
    <property type="match status" value="1"/>
</dbReference>
<dbReference type="Proteomes" id="UP001162131">
    <property type="component" value="Unassembled WGS sequence"/>
</dbReference>
<accession>A0AAU9IH67</accession>
<dbReference type="PROSITE" id="PS51417">
    <property type="entry name" value="ARF"/>
    <property type="match status" value="1"/>
</dbReference>
<dbReference type="GO" id="GO:0005794">
    <property type="term" value="C:Golgi apparatus"/>
    <property type="evidence" value="ECO:0007669"/>
    <property type="project" value="TreeGrafter"/>
</dbReference>
<dbReference type="Pfam" id="PF00025">
    <property type="entry name" value="Arf"/>
    <property type="match status" value="1"/>
</dbReference>
<evidence type="ECO:0008006" key="8">
    <source>
        <dbReference type="Google" id="ProtNLM"/>
    </source>
</evidence>
<dbReference type="SMART" id="SM00178">
    <property type="entry name" value="SAR"/>
    <property type="match status" value="1"/>
</dbReference>
<evidence type="ECO:0000256" key="2">
    <source>
        <dbReference type="ARBA" id="ARBA00023134"/>
    </source>
</evidence>
<dbReference type="GO" id="GO:0006886">
    <property type="term" value="P:intracellular protein transport"/>
    <property type="evidence" value="ECO:0007669"/>
    <property type="project" value="TreeGrafter"/>
</dbReference>
<dbReference type="GO" id="GO:0005525">
    <property type="term" value="F:GTP binding"/>
    <property type="evidence" value="ECO:0007669"/>
    <property type="project" value="UniProtKB-KW"/>
</dbReference>
<evidence type="ECO:0000256" key="1">
    <source>
        <dbReference type="ARBA" id="ARBA00022741"/>
    </source>
</evidence>
<dbReference type="AlphaFoldDB" id="A0AAU9IH67"/>
<dbReference type="InterPro" id="IPR005225">
    <property type="entry name" value="Small_GTP-bd"/>
</dbReference>
<keyword evidence="7" id="KW-1185">Reference proteome</keyword>
<evidence type="ECO:0000256" key="3">
    <source>
        <dbReference type="PIRSR" id="PIRSR606689-1"/>
    </source>
</evidence>
<keyword evidence="1 3" id="KW-0547">Nucleotide-binding</keyword>
<evidence type="ECO:0000256" key="4">
    <source>
        <dbReference type="PIRSR" id="PIRSR606689-2"/>
    </source>
</evidence>
<feature type="binding site" evidence="4">
    <location>
        <position position="31"/>
    </location>
    <ligand>
        <name>Mg(2+)</name>
        <dbReference type="ChEBI" id="CHEBI:18420"/>
    </ligand>
</feature>
<evidence type="ECO:0000256" key="5">
    <source>
        <dbReference type="RuleBase" id="RU003925"/>
    </source>
</evidence>
<comment type="caution">
    <text evidence="6">The sequence shown here is derived from an EMBL/GenBank/DDBJ whole genome shotgun (WGS) entry which is preliminary data.</text>
</comment>
<feature type="binding site" evidence="3">
    <location>
        <position position="76"/>
    </location>
    <ligand>
        <name>GTP</name>
        <dbReference type="ChEBI" id="CHEBI:37565"/>
    </ligand>
</feature>
<dbReference type="InterPro" id="IPR024156">
    <property type="entry name" value="Small_GTPase_ARF"/>
</dbReference>
<dbReference type="PANTHER" id="PTHR45909">
    <property type="entry name" value="ADP-RIBOSYLATION FACTOR-RELATED PROTEIN 1"/>
    <property type="match status" value="1"/>
</dbReference>
<keyword evidence="4" id="KW-0479">Metal-binding</keyword>
<keyword evidence="2 3" id="KW-0342">GTP-binding</keyword>
<dbReference type="SUPFAM" id="SSF52540">
    <property type="entry name" value="P-loop containing nucleoside triphosphate hydrolases"/>
    <property type="match status" value="1"/>
</dbReference>